<gene>
    <name evidence="2" type="ORF">COU95_02030</name>
</gene>
<sequence>MGESLSRRDFLKLGGLALAGLAFRPQIKAIDRITSSSGESLKPTIIEGIKVYGNEKPIQDKGTFQTIMASEQEEFWPGINSLYPNLSRKELIDYRETLLPKDKRFIDVVIPESVYKQIPDQDKVRDFPAWLQYQMDGFNFMLKRDVPGLDLTVVPKRILVVSDALAPDPVKSEPDAEATGWIIQYPLDGKWAEDNLSRLPIDTDLRIHFEKDYPQIKKAYGQPEAIMSNGKFMLTEFVMFHHQMLHPLFHLPDWYWHSGDIISDEDYFQNISAYQNDIMGGIINKISPATATHILSSVNRFNFRSVQCDDLPESFVNTEIPPRATLSMKLPDGTSPKIAFFNYTSTQFLNETFWEHHANIRYHSLPIPFQIENEGDRVKLTKDVLDISFPYLIAGLSFPGRENEPFLNFPIPRLLFRLAAWEQIENPQFDVQFTDKVYPVEKRLVLETVWKKDLESYEKEHAKDLRIFAHCQIPNTEVVNIWAWREFDIKSVLTTIVAGGVGTALTLRKLEKIAEQSRLTANEKKERLENFDQQVKECIGNLNISSLIDENNQVSTNKIELNEVTPQSDILAHSYEPTILVFTDIKGEDSMVILPSLNRSSVYDYYNWGAKPRNQIGILVSGNMFGVKLGEVKVARATNKNYFVSDDFGIAPSLPKGVRWNIKKGFINIYMENEMVKVKLPWHKENNIAKVKVGRIKRKI</sequence>
<dbReference type="EMBL" id="PFEK01000040">
    <property type="protein sequence ID" value="PJE67511.1"/>
    <property type="molecule type" value="Genomic_DNA"/>
</dbReference>
<dbReference type="Proteomes" id="UP000231474">
    <property type="component" value="Unassembled WGS sequence"/>
</dbReference>
<dbReference type="InterPro" id="IPR006311">
    <property type="entry name" value="TAT_signal"/>
</dbReference>
<comment type="caution">
    <text evidence="2">The sequence shown here is derived from an EMBL/GenBank/DDBJ whole genome shotgun (WGS) entry which is preliminary data.</text>
</comment>
<proteinExistence type="predicted"/>
<evidence type="ECO:0000313" key="2">
    <source>
        <dbReference type="EMBL" id="PJE67511.1"/>
    </source>
</evidence>
<accession>A0A2M8L3L2</accession>
<protein>
    <submittedName>
        <fullName evidence="2">Uncharacterized protein</fullName>
    </submittedName>
</protein>
<feature type="coiled-coil region" evidence="1">
    <location>
        <begin position="507"/>
        <end position="541"/>
    </location>
</feature>
<dbReference type="PROSITE" id="PS51318">
    <property type="entry name" value="TAT"/>
    <property type="match status" value="1"/>
</dbReference>
<evidence type="ECO:0000256" key="1">
    <source>
        <dbReference type="SAM" id="Coils"/>
    </source>
</evidence>
<keyword evidence="1" id="KW-0175">Coiled coil</keyword>
<evidence type="ECO:0000313" key="3">
    <source>
        <dbReference type="Proteomes" id="UP000231474"/>
    </source>
</evidence>
<organism evidence="2 3">
    <name type="scientific">Candidatus Shapirobacteria bacterium CG10_big_fil_rev_8_21_14_0_10_40_9</name>
    <dbReference type="NCBI Taxonomy" id="1974888"/>
    <lineage>
        <taxon>Bacteria</taxon>
        <taxon>Candidatus Shapironibacteriota</taxon>
    </lineage>
</organism>
<name>A0A2M8L3L2_9BACT</name>
<reference evidence="3" key="1">
    <citation type="submission" date="2017-09" db="EMBL/GenBank/DDBJ databases">
        <title>Depth-based differentiation of microbial function through sediment-hosted aquifers and enrichment of novel symbionts in the deep terrestrial subsurface.</title>
        <authorList>
            <person name="Probst A.J."/>
            <person name="Ladd B."/>
            <person name="Jarett J.K."/>
            <person name="Geller-Mcgrath D.E."/>
            <person name="Sieber C.M.K."/>
            <person name="Emerson J.B."/>
            <person name="Anantharaman K."/>
            <person name="Thomas B.C."/>
            <person name="Malmstrom R."/>
            <person name="Stieglmeier M."/>
            <person name="Klingl A."/>
            <person name="Woyke T."/>
            <person name="Ryan C.M."/>
            <person name="Banfield J.F."/>
        </authorList>
    </citation>
    <scope>NUCLEOTIDE SEQUENCE [LARGE SCALE GENOMIC DNA]</scope>
</reference>
<dbReference type="AlphaFoldDB" id="A0A2M8L3L2"/>